<feature type="domain" description="Cyclin N-terminal" evidence="2">
    <location>
        <begin position="192"/>
        <end position="251"/>
    </location>
</feature>
<dbReference type="InterPro" id="IPR036915">
    <property type="entry name" value="Cyclin-like_sf"/>
</dbReference>
<dbReference type="InterPro" id="IPR039361">
    <property type="entry name" value="Cyclin"/>
</dbReference>
<dbReference type="Pfam" id="PF00134">
    <property type="entry name" value="Cyclin_N"/>
    <property type="match status" value="1"/>
</dbReference>
<sequence>MSSESVIIPSASPIQTNTAHVKQDALAALSVLLELESRPLYACGRSYLENLLMWRDQFGYESPTKKARGFFVDDNHHVPSSPLYPVKKTRSGSNCHHNTTTAPSVRKGDKKVSPKTHPQTLWRWRARVVEWMFELADSLAMDRNIAVTAANYLDTYSMYCLFPVEFTRYNSPNYQPEKNHFAYEDYHLEDGITKDVYLLASVTCFFIASKMHQTPDVCLSIGQAAAQCGFTAGEVTEMELAVLNTLKFSLNPATPNKFIREMLPLLLDDECSRCHTGFKDEDGVDLVMLRNDFPLGTFQATTWLPQTVDEVAIGKQAFYFADIVMHTSDYPEVSTALPSKIALAAVLEAVADNIVDCEEQANIQDRLEDLCQMSKVFDRDDEVQSIRETMRTLLQSNVDLEKVRKLGGESPVAVCEIDPESSSPAGKQEYTTVKDEGINVVSQSQNSESFSPGASVNSIAFEVNPTKDPKKEPDIDVITAANSTIEEVEDPGQGRVWCSVEEPHPLDLSKRRSCDICLDIFDVKPKAAQRVSEVVL</sequence>
<name>A0ABD3NRM8_9STRA</name>
<dbReference type="Gene3D" id="1.10.472.10">
    <property type="entry name" value="Cyclin-like"/>
    <property type="match status" value="1"/>
</dbReference>
<reference evidence="3 4" key="1">
    <citation type="submission" date="2024-10" db="EMBL/GenBank/DDBJ databases">
        <title>Updated reference genomes for cyclostephanoid diatoms.</title>
        <authorList>
            <person name="Roberts W.R."/>
            <person name="Alverson A.J."/>
        </authorList>
    </citation>
    <scope>NUCLEOTIDE SEQUENCE [LARGE SCALE GENOMIC DNA]</scope>
    <source>
        <strain evidence="3 4">AJA010-31</strain>
    </source>
</reference>
<dbReference type="EMBL" id="JALLPJ020000995">
    <property type="protein sequence ID" value="KAL3778261.1"/>
    <property type="molecule type" value="Genomic_DNA"/>
</dbReference>
<dbReference type="Proteomes" id="UP001530400">
    <property type="component" value="Unassembled WGS sequence"/>
</dbReference>
<dbReference type="InterPro" id="IPR006671">
    <property type="entry name" value="Cyclin_N"/>
</dbReference>
<gene>
    <name evidence="3" type="ORF">ACHAWO_011138</name>
</gene>
<organism evidence="3 4">
    <name type="scientific">Cyclotella atomus</name>
    <dbReference type="NCBI Taxonomy" id="382360"/>
    <lineage>
        <taxon>Eukaryota</taxon>
        <taxon>Sar</taxon>
        <taxon>Stramenopiles</taxon>
        <taxon>Ochrophyta</taxon>
        <taxon>Bacillariophyta</taxon>
        <taxon>Coscinodiscophyceae</taxon>
        <taxon>Thalassiosirophycidae</taxon>
        <taxon>Stephanodiscales</taxon>
        <taxon>Stephanodiscaceae</taxon>
        <taxon>Cyclotella</taxon>
    </lineage>
</organism>
<proteinExistence type="predicted"/>
<evidence type="ECO:0000256" key="1">
    <source>
        <dbReference type="SAM" id="MobiDB-lite"/>
    </source>
</evidence>
<evidence type="ECO:0000313" key="3">
    <source>
        <dbReference type="EMBL" id="KAL3778261.1"/>
    </source>
</evidence>
<feature type="compositionally biased region" description="Polar residues" evidence="1">
    <location>
        <begin position="91"/>
        <end position="103"/>
    </location>
</feature>
<comment type="caution">
    <text evidence="3">The sequence shown here is derived from an EMBL/GenBank/DDBJ whole genome shotgun (WGS) entry which is preliminary data.</text>
</comment>
<feature type="region of interest" description="Disordered" evidence="1">
    <location>
        <begin position="85"/>
        <end position="116"/>
    </location>
</feature>
<dbReference type="SUPFAM" id="SSF47954">
    <property type="entry name" value="Cyclin-like"/>
    <property type="match status" value="1"/>
</dbReference>
<protein>
    <recommendedName>
        <fullName evidence="2">Cyclin N-terminal domain-containing protein</fullName>
    </recommendedName>
</protein>
<accession>A0ABD3NRM8</accession>
<evidence type="ECO:0000259" key="2">
    <source>
        <dbReference type="Pfam" id="PF00134"/>
    </source>
</evidence>
<dbReference type="AlphaFoldDB" id="A0ABD3NRM8"/>
<keyword evidence="4" id="KW-1185">Reference proteome</keyword>
<evidence type="ECO:0000313" key="4">
    <source>
        <dbReference type="Proteomes" id="UP001530400"/>
    </source>
</evidence>
<dbReference type="PANTHER" id="PTHR10177">
    <property type="entry name" value="CYCLINS"/>
    <property type="match status" value="1"/>
</dbReference>